<sequence length="109" mass="12474">MNSSEEEGNVSVPGKLPTTKKRRKYGRLKEVAMRLKLQSFETGKDCNCKKKCFDCVGQYKKDIIQRMNQLGSNDAINSYLAGQVSVIPVNRRRPRNEEDEAKFRDANFA</sequence>
<gene>
    <name evidence="2" type="ORF">g.5783</name>
</gene>
<dbReference type="EMBL" id="GEBQ01011220">
    <property type="protein sequence ID" value="JAT28757.1"/>
    <property type="molecule type" value="Transcribed_RNA"/>
</dbReference>
<dbReference type="AlphaFoldDB" id="A0A1B6LYJ2"/>
<protein>
    <submittedName>
        <fullName evidence="2">Uncharacterized protein</fullName>
    </submittedName>
</protein>
<name>A0A1B6LYJ2_9HEMI</name>
<feature type="region of interest" description="Disordered" evidence="1">
    <location>
        <begin position="1"/>
        <end position="23"/>
    </location>
</feature>
<proteinExistence type="predicted"/>
<organism evidence="2">
    <name type="scientific">Graphocephala atropunctata</name>
    <dbReference type="NCBI Taxonomy" id="36148"/>
    <lineage>
        <taxon>Eukaryota</taxon>
        <taxon>Metazoa</taxon>
        <taxon>Ecdysozoa</taxon>
        <taxon>Arthropoda</taxon>
        <taxon>Hexapoda</taxon>
        <taxon>Insecta</taxon>
        <taxon>Pterygota</taxon>
        <taxon>Neoptera</taxon>
        <taxon>Paraneoptera</taxon>
        <taxon>Hemiptera</taxon>
        <taxon>Auchenorrhyncha</taxon>
        <taxon>Membracoidea</taxon>
        <taxon>Cicadellidae</taxon>
        <taxon>Cicadellinae</taxon>
        <taxon>Cicadellini</taxon>
        <taxon>Graphocephala</taxon>
    </lineage>
</organism>
<reference evidence="2" key="1">
    <citation type="submission" date="2015-11" db="EMBL/GenBank/DDBJ databases">
        <title>De novo transcriptome assembly of four potential Pierce s Disease insect vectors from Arizona vineyards.</title>
        <authorList>
            <person name="Tassone E.E."/>
        </authorList>
    </citation>
    <scope>NUCLEOTIDE SEQUENCE</scope>
</reference>
<evidence type="ECO:0000256" key="1">
    <source>
        <dbReference type="SAM" id="MobiDB-lite"/>
    </source>
</evidence>
<evidence type="ECO:0000313" key="2">
    <source>
        <dbReference type="EMBL" id="JAT28757.1"/>
    </source>
</evidence>
<accession>A0A1B6LYJ2</accession>
<feature type="non-terminal residue" evidence="2">
    <location>
        <position position="109"/>
    </location>
</feature>